<dbReference type="GO" id="GO:0071555">
    <property type="term" value="P:cell wall organization"/>
    <property type="evidence" value="ECO:0007669"/>
    <property type="project" value="UniProtKB-KW"/>
</dbReference>
<evidence type="ECO:0000256" key="8">
    <source>
        <dbReference type="ARBA" id="ARBA00022801"/>
    </source>
</evidence>
<evidence type="ECO:0000256" key="3">
    <source>
        <dbReference type="ARBA" id="ARBA00007164"/>
    </source>
</evidence>
<name>C0GJ26_DETAL</name>
<dbReference type="Proteomes" id="UP000006443">
    <property type="component" value="Unassembled WGS sequence"/>
</dbReference>
<comment type="similarity">
    <text evidence="3 15">Belongs to the peptidase S11 family.</text>
</comment>
<evidence type="ECO:0000313" key="18">
    <source>
        <dbReference type="EMBL" id="EEG76659.1"/>
    </source>
</evidence>
<dbReference type="SUPFAM" id="SSF69189">
    <property type="entry name" value="Penicillin-binding protein associated domain"/>
    <property type="match status" value="1"/>
</dbReference>
<feature type="active site" evidence="13">
    <location>
        <position position="112"/>
    </location>
</feature>
<feature type="active site" description="Acyl-ester intermediate" evidence="13">
    <location>
        <position position="57"/>
    </location>
</feature>
<keyword evidence="6" id="KW-0645">Protease</keyword>
<dbReference type="MEROPS" id="S11.004"/>
<dbReference type="Gene3D" id="3.40.710.10">
    <property type="entry name" value="DD-peptidase/beta-lactamase superfamily"/>
    <property type="match status" value="1"/>
</dbReference>
<evidence type="ECO:0000259" key="17">
    <source>
        <dbReference type="SMART" id="SM00936"/>
    </source>
</evidence>
<keyword evidence="16" id="KW-0472">Membrane</keyword>
<dbReference type="PANTHER" id="PTHR21581:SF33">
    <property type="entry name" value="D-ALANYL-D-ALANINE CARBOXYPEPTIDASE DACB"/>
    <property type="match status" value="1"/>
</dbReference>
<proteinExistence type="inferred from homology"/>
<evidence type="ECO:0000256" key="9">
    <source>
        <dbReference type="ARBA" id="ARBA00022960"/>
    </source>
</evidence>
<accession>C0GJ26</accession>
<dbReference type="EC" id="3.4.16.4" evidence="4"/>
<evidence type="ECO:0000256" key="7">
    <source>
        <dbReference type="ARBA" id="ARBA00022729"/>
    </source>
</evidence>
<dbReference type="STRING" id="555088.DealDRAFT_2485"/>
<dbReference type="UniPathway" id="UPA00219"/>
<evidence type="ECO:0000256" key="12">
    <source>
        <dbReference type="ARBA" id="ARBA00034000"/>
    </source>
</evidence>
<comment type="caution">
    <text evidence="18">The sequence shown here is derived from an EMBL/GenBank/DDBJ whole genome shotgun (WGS) entry which is preliminary data.</text>
</comment>
<dbReference type="EMBL" id="ACJM01000014">
    <property type="protein sequence ID" value="EEG76659.1"/>
    <property type="molecule type" value="Genomic_DNA"/>
</dbReference>
<dbReference type="Pfam" id="PF07943">
    <property type="entry name" value="PBP5_C"/>
    <property type="match status" value="1"/>
</dbReference>
<keyword evidence="5 18" id="KW-0121">Carboxypeptidase</keyword>
<dbReference type="InterPro" id="IPR001967">
    <property type="entry name" value="Peptidase_S11_N"/>
</dbReference>
<dbReference type="InterPro" id="IPR012338">
    <property type="entry name" value="Beta-lactam/transpept-like"/>
</dbReference>
<sequence length="406" mass="44937">MLAAKFRVIITVVVLLFYTGTAMAEPVVQSTAAILINSRTGEVLWEKNSHQQMFPASITKILTTILLLENAAEDEVAVASELAEKTRGSSLYLRRGQELTVEDLLYALMLRSANDGSVVAAELVSGSVDSFAQLMNQKARQAGAINSTFTNPHGLPDENHLTTAYDMAMITRYAMQNQRFRDLAATQRHTIVWPEGEDSYLINRIPLLSTYEGMLGIKTGYTTPAGRTFVGAAQRDGLELITVVLQASGNELWDDTVALLDYGFDNFTMVQPVVQGDIMHTTEVRFGDAVSLQAADSFELTRPVNNKEVDMEIKVAEVQAPVNKGDHIGEVVIVADGQEVGTISLLAADSVQRALLTTPRFWLLSSSLAVVMLLVRKAIRRRRTKKSGLKEGYRRYKKEKLDYRLF</sequence>
<dbReference type="PANTHER" id="PTHR21581">
    <property type="entry name" value="D-ALANYL-D-ALANINE CARBOXYPEPTIDASE"/>
    <property type="match status" value="1"/>
</dbReference>
<dbReference type="InterPro" id="IPR015956">
    <property type="entry name" value="Peniciliin-bd_prot_C_sf"/>
</dbReference>
<organism evidence="18 19">
    <name type="scientific">Dethiobacter alkaliphilus AHT 1</name>
    <dbReference type="NCBI Taxonomy" id="555088"/>
    <lineage>
        <taxon>Bacteria</taxon>
        <taxon>Bacillati</taxon>
        <taxon>Bacillota</taxon>
        <taxon>Dethiobacteria</taxon>
        <taxon>Dethiobacterales</taxon>
        <taxon>Dethiobacteraceae</taxon>
        <taxon>Dethiobacter</taxon>
    </lineage>
</organism>
<evidence type="ECO:0000256" key="13">
    <source>
        <dbReference type="PIRSR" id="PIRSR618044-1"/>
    </source>
</evidence>
<comment type="catalytic activity">
    <reaction evidence="12">
        <text>Preferential cleavage: (Ac)2-L-Lys-D-Ala-|-D-Ala. Also transpeptidation of peptidyl-alanyl moieties that are N-acyl substituents of D-alanine.</text>
        <dbReference type="EC" id="3.4.16.4"/>
    </reaction>
</comment>
<dbReference type="GO" id="GO:0006508">
    <property type="term" value="P:proteolysis"/>
    <property type="evidence" value="ECO:0007669"/>
    <property type="project" value="UniProtKB-KW"/>
</dbReference>
<keyword evidence="11" id="KW-0961">Cell wall biogenesis/degradation</keyword>
<dbReference type="Gene3D" id="2.60.410.10">
    <property type="entry name" value="D-Ala-D-Ala carboxypeptidase, C-terminal domain"/>
    <property type="match status" value="1"/>
</dbReference>
<evidence type="ECO:0000256" key="14">
    <source>
        <dbReference type="PIRSR" id="PIRSR618044-2"/>
    </source>
</evidence>
<dbReference type="InterPro" id="IPR037167">
    <property type="entry name" value="Peptidase_S11_C_sf"/>
</dbReference>
<evidence type="ECO:0000256" key="15">
    <source>
        <dbReference type="RuleBase" id="RU004016"/>
    </source>
</evidence>
<feature type="transmembrane region" description="Helical" evidence="16">
    <location>
        <begin position="361"/>
        <end position="379"/>
    </location>
</feature>
<dbReference type="SMART" id="SM00936">
    <property type="entry name" value="PBP5_C"/>
    <property type="match status" value="1"/>
</dbReference>
<comment type="pathway">
    <text evidence="2">Cell wall biogenesis; peptidoglycan biosynthesis.</text>
</comment>
<dbReference type="InterPro" id="IPR018044">
    <property type="entry name" value="Peptidase_S11"/>
</dbReference>
<dbReference type="Pfam" id="PF00768">
    <property type="entry name" value="Peptidase_S11"/>
    <property type="match status" value="1"/>
</dbReference>
<feature type="binding site" evidence="14">
    <location>
        <position position="218"/>
    </location>
    <ligand>
        <name>substrate</name>
    </ligand>
</feature>
<keyword evidence="19" id="KW-1185">Reference proteome</keyword>
<dbReference type="InterPro" id="IPR012907">
    <property type="entry name" value="Peptidase_S11_C"/>
</dbReference>
<evidence type="ECO:0000256" key="4">
    <source>
        <dbReference type="ARBA" id="ARBA00012448"/>
    </source>
</evidence>
<keyword evidence="10" id="KW-0573">Peptidoglycan synthesis</keyword>
<dbReference type="GO" id="GO:0009252">
    <property type="term" value="P:peptidoglycan biosynthetic process"/>
    <property type="evidence" value="ECO:0007669"/>
    <property type="project" value="UniProtKB-UniPathway"/>
</dbReference>
<dbReference type="GO" id="GO:0008360">
    <property type="term" value="P:regulation of cell shape"/>
    <property type="evidence" value="ECO:0007669"/>
    <property type="project" value="UniProtKB-KW"/>
</dbReference>
<evidence type="ECO:0000256" key="11">
    <source>
        <dbReference type="ARBA" id="ARBA00023316"/>
    </source>
</evidence>
<dbReference type="GO" id="GO:0009002">
    <property type="term" value="F:serine-type D-Ala-D-Ala carboxypeptidase activity"/>
    <property type="evidence" value="ECO:0007669"/>
    <property type="project" value="UniProtKB-EC"/>
</dbReference>
<evidence type="ECO:0000256" key="1">
    <source>
        <dbReference type="ARBA" id="ARBA00003217"/>
    </source>
</evidence>
<protein>
    <recommendedName>
        <fullName evidence="4">serine-type D-Ala-D-Ala carboxypeptidase</fullName>
        <ecNumber evidence="4">3.4.16.4</ecNumber>
    </recommendedName>
</protein>
<comment type="function">
    <text evidence="1">Removes C-terminal D-alanyl residues from sugar-peptide cell wall precursors.</text>
</comment>
<keyword evidence="16" id="KW-0812">Transmembrane</keyword>
<evidence type="ECO:0000313" key="19">
    <source>
        <dbReference type="Proteomes" id="UP000006443"/>
    </source>
</evidence>
<dbReference type="AlphaFoldDB" id="C0GJ26"/>
<keyword evidence="8 18" id="KW-0378">Hydrolase</keyword>
<evidence type="ECO:0000256" key="5">
    <source>
        <dbReference type="ARBA" id="ARBA00022645"/>
    </source>
</evidence>
<dbReference type="eggNOG" id="COG1686">
    <property type="taxonomic scope" value="Bacteria"/>
</dbReference>
<dbReference type="PRINTS" id="PR00725">
    <property type="entry name" value="DADACBPTASE1"/>
</dbReference>
<keyword evidence="7" id="KW-0732">Signal</keyword>
<dbReference type="SUPFAM" id="SSF56601">
    <property type="entry name" value="beta-lactamase/transpeptidase-like"/>
    <property type="match status" value="1"/>
</dbReference>
<keyword evidence="9" id="KW-0133">Cell shape</keyword>
<keyword evidence="16" id="KW-1133">Transmembrane helix</keyword>
<gene>
    <name evidence="18" type="ORF">DealDRAFT_2485</name>
</gene>
<evidence type="ECO:0000256" key="10">
    <source>
        <dbReference type="ARBA" id="ARBA00022984"/>
    </source>
</evidence>
<evidence type="ECO:0000256" key="2">
    <source>
        <dbReference type="ARBA" id="ARBA00004752"/>
    </source>
</evidence>
<evidence type="ECO:0000256" key="16">
    <source>
        <dbReference type="SAM" id="Phobius"/>
    </source>
</evidence>
<reference evidence="18 19" key="1">
    <citation type="submission" date="2009-02" db="EMBL/GenBank/DDBJ databases">
        <title>Sequencing of the draft genome and assembly of Dethiobacter alkaliphilus AHT 1.</title>
        <authorList>
            <consortium name="US DOE Joint Genome Institute (JGI-PGF)"/>
            <person name="Lucas S."/>
            <person name="Copeland A."/>
            <person name="Lapidus A."/>
            <person name="Glavina del Rio T."/>
            <person name="Dalin E."/>
            <person name="Tice H."/>
            <person name="Bruce D."/>
            <person name="Goodwin L."/>
            <person name="Pitluck S."/>
            <person name="Larimer F."/>
            <person name="Land M.L."/>
            <person name="Hauser L."/>
            <person name="Muyzer G."/>
        </authorList>
    </citation>
    <scope>NUCLEOTIDE SEQUENCE [LARGE SCALE GENOMIC DNA]</scope>
    <source>
        <strain evidence="18 19">AHT 1</strain>
    </source>
</reference>
<feature type="domain" description="Peptidase S11 D-Ala-D-Ala carboxypeptidase A C-terminal" evidence="17">
    <location>
        <begin position="267"/>
        <end position="353"/>
    </location>
</feature>
<feature type="active site" description="Proton acceptor" evidence="13">
    <location>
        <position position="60"/>
    </location>
</feature>
<evidence type="ECO:0000256" key="6">
    <source>
        <dbReference type="ARBA" id="ARBA00022670"/>
    </source>
</evidence>